<keyword evidence="5 9" id="KW-0963">Cytoplasm</keyword>
<dbReference type="AlphaFoldDB" id="A0A9D1HHX7"/>
<dbReference type="InterPro" id="IPR004517">
    <property type="entry name" value="HisZ"/>
</dbReference>
<reference evidence="12" key="1">
    <citation type="submission" date="2020-10" db="EMBL/GenBank/DDBJ databases">
        <authorList>
            <person name="Gilroy R."/>
        </authorList>
    </citation>
    <scope>NUCLEOTIDE SEQUENCE</scope>
    <source>
        <strain evidence="12">CHK187-14744</strain>
    </source>
</reference>
<comment type="caution">
    <text evidence="12">The sequence shown here is derived from an EMBL/GenBank/DDBJ whole genome shotgun (WGS) entry which is preliminary data.</text>
</comment>
<dbReference type="Gene3D" id="3.30.930.10">
    <property type="entry name" value="Bira Bifunctional Protein, Domain 2"/>
    <property type="match status" value="1"/>
</dbReference>
<comment type="similarity">
    <text evidence="3 9">Belongs to the class-II aminoacyl-tRNA synthetase family. HisZ subfamily.</text>
</comment>
<dbReference type="PIRSF" id="PIRSF001549">
    <property type="entry name" value="His-tRNA_synth"/>
    <property type="match status" value="1"/>
</dbReference>
<keyword evidence="6 9" id="KW-0028">Amino-acid biosynthesis</keyword>
<evidence type="ECO:0000256" key="9">
    <source>
        <dbReference type="HAMAP-Rule" id="MF_00125"/>
    </source>
</evidence>
<evidence type="ECO:0000256" key="2">
    <source>
        <dbReference type="ARBA" id="ARBA00004667"/>
    </source>
</evidence>
<evidence type="ECO:0000259" key="11">
    <source>
        <dbReference type="Pfam" id="PF13393"/>
    </source>
</evidence>
<sequence>MNERLIHTPEGVRDIYNSECTRKNQLTGRLKAVLKSYGYHDIQTPTFEFFDIFNQDKSVPSNQMYKFFDREGNTLVLRPDITPSIARAVSKYFQEETFPMRFSYNGNVFINNSSLQGRMKESTQMGAELINDDSVDADAEMTALAVKMLLASGLTEFQIDVGHVGFFKGLIEEAGIDKETEQQLRERIENKNYFGVEELTDNEALIQLPKLFGSGDILARAEELTGNPRALSAIKRLKELYDILGAYGLQKYVTFDLGMLTEYDYYTGIIFRGYTYGTGEEVVQGGRYDDLLQKFGKSAAAVGLAVRVDQVLNALIRQKIASDHAETDTLLLYASQNRSEAIRLASVLRDSGRSVQLTSFASDMEAEDYTDYAKRFHIREIMSVNADGSTSKIKVTGGTRS</sequence>
<keyword evidence="12" id="KW-0328">Glycosyltransferase</keyword>
<dbReference type="GO" id="GO:0006427">
    <property type="term" value="P:histidyl-tRNA aminoacylation"/>
    <property type="evidence" value="ECO:0007669"/>
    <property type="project" value="TreeGrafter"/>
</dbReference>
<evidence type="ECO:0000256" key="8">
    <source>
        <dbReference type="ARBA" id="ARBA00025246"/>
    </source>
</evidence>
<dbReference type="GO" id="GO:0004821">
    <property type="term" value="F:histidine-tRNA ligase activity"/>
    <property type="evidence" value="ECO:0007669"/>
    <property type="project" value="TreeGrafter"/>
</dbReference>
<evidence type="ECO:0000256" key="3">
    <source>
        <dbReference type="ARBA" id="ARBA00005539"/>
    </source>
</evidence>
<dbReference type="EMBL" id="DVLT01000062">
    <property type="protein sequence ID" value="HIU03563.1"/>
    <property type="molecule type" value="Genomic_DNA"/>
</dbReference>
<evidence type="ECO:0000256" key="1">
    <source>
        <dbReference type="ARBA" id="ARBA00004496"/>
    </source>
</evidence>
<comment type="subunit">
    <text evidence="9">Heteromultimer composed of HisG and HisZ subunits.</text>
</comment>
<dbReference type="Pfam" id="PF13393">
    <property type="entry name" value="tRNA-synt_His"/>
    <property type="match status" value="1"/>
</dbReference>
<evidence type="ECO:0000256" key="6">
    <source>
        <dbReference type="ARBA" id="ARBA00022605"/>
    </source>
</evidence>
<gene>
    <name evidence="9 12" type="primary">hisZ</name>
    <name evidence="12" type="ORF">IAB63_09965</name>
</gene>
<feature type="binding site" evidence="10">
    <location>
        <begin position="265"/>
        <end position="266"/>
    </location>
    <ligand>
        <name>L-histidine</name>
        <dbReference type="ChEBI" id="CHEBI:57595"/>
    </ligand>
</feature>
<evidence type="ECO:0000313" key="12">
    <source>
        <dbReference type="EMBL" id="HIU03563.1"/>
    </source>
</evidence>
<evidence type="ECO:0000256" key="7">
    <source>
        <dbReference type="ARBA" id="ARBA00023102"/>
    </source>
</evidence>
<reference evidence="12" key="2">
    <citation type="journal article" date="2021" name="PeerJ">
        <title>Extensive microbial diversity within the chicken gut microbiome revealed by metagenomics and culture.</title>
        <authorList>
            <person name="Gilroy R."/>
            <person name="Ravi A."/>
            <person name="Getino M."/>
            <person name="Pursley I."/>
            <person name="Horton D.L."/>
            <person name="Alikhan N.F."/>
            <person name="Baker D."/>
            <person name="Gharbi K."/>
            <person name="Hall N."/>
            <person name="Watson M."/>
            <person name="Adriaenssens E.M."/>
            <person name="Foster-Nyarko E."/>
            <person name="Jarju S."/>
            <person name="Secka A."/>
            <person name="Antonio M."/>
            <person name="Oren A."/>
            <person name="Chaudhuri R.R."/>
            <person name="La Ragione R."/>
            <person name="Hildebrand F."/>
            <person name="Pallen M.J."/>
        </authorList>
    </citation>
    <scope>NUCLEOTIDE SEQUENCE</scope>
    <source>
        <strain evidence="12">CHK187-14744</strain>
    </source>
</reference>
<feature type="binding site" evidence="10">
    <location>
        <begin position="80"/>
        <end position="82"/>
    </location>
    <ligand>
        <name>L-histidine</name>
        <dbReference type="ChEBI" id="CHEBI:57595"/>
    </ligand>
</feature>
<dbReference type="PANTHER" id="PTHR43707">
    <property type="entry name" value="HISTIDYL-TRNA SYNTHETASE"/>
    <property type="match status" value="1"/>
</dbReference>
<dbReference type="PANTHER" id="PTHR43707:SF6">
    <property type="entry name" value="ATP PHOSPHORIBOSYLTRANSFERASE REGULATORY SUBUNIT"/>
    <property type="match status" value="1"/>
</dbReference>
<feature type="binding site" evidence="10">
    <location>
        <position position="128"/>
    </location>
    <ligand>
        <name>L-histidine</name>
        <dbReference type="ChEBI" id="CHEBI:57595"/>
    </ligand>
</feature>
<keyword evidence="7 9" id="KW-0368">Histidine biosynthesis</keyword>
<evidence type="ECO:0000256" key="10">
    <source>
        <dbReference type="PIRSR" id="PIRSR001549-1"/>
    </source>
</evidence>
<comment type="miscellaneous">
    <text evidence="9">This function is generally fulfilled by the C-terminal part of HisG, which is missing in some bacteria such as this one.</text>
</comment>
<dbReference type="GO" id="GO:0016757">
    <property type="term" value="F:glycosyltransferase activity"/>
    <property type="evidence" value="ECO:0007669"/>
    <property type="project" value="UniProtKB-KW"/>
</dbReference>
<dbReference type="InterPro" id="IPR041715">
    <property type="entry name" value="HisRS-like_core"/>
</dbReference>
<evidence type="ECO:0000256" key="4">
    <source>
        <dbReference type="ARBA" id="ARBA00020397"/>
    </source>
</evidence>
<dbReference type="InterPro" id="IPR045864">
    <property type="entry name" value="aa-tRNA-synth_II/BPL/LPL"/>
</dbReference>
<dbReference type="SUPFAM" id="SSF55681">
    <property type="entry name" value="Class II aaRS and biotin synthetases"/>
    <property type="match status" value="1"/>
</dbReference>
<dbReference type="HAMAP" id="MF_00125">
    <property type="entry name" value="HisZ"/>
    <property type="match status" value="1"/>
</dbReference>
<name>A0A9D1HHX7_9FIRM</name>
<feature type="binding site" evidence="10">
    <location>
        <position position="124"/>
    </location>
    <ligand>
        <name>L-histidine</name>
        <dbReference type="ChEBI" id="CHEBI:57595"/>
    </ligand>
</feature>
<dbReference type="GO" id="GO:0005737">
    <property type="term" value="C:cytoplasm"/>
    <property type="evidence" value="ECO:0007669"/>
    <property type="project" value="UniProtKB-SubCell"/>
</dbReference>
<dbReference type="InterPro" id="IPR004516">
    <property type="entry name" value="HisRS/HisZ"/>
</dbReference>
<dbReference type="NCBIfam" id="TIGR00443">
    <property type="entry name" value="hisZ_biosyn_reg"/>
    <property type="match status" value="1"/>
</dbReference>
<accession>A0A9D1HHX7</accession>
<keyword evidence="12" id="KW-0808">Transferase</keyword>
<dbReference type="GO" id="GO:0140096">
    <property type="term" value="F:catalytic activity, acting on a protein"/>
    <property type="evidence" value="ECO:0007669"/>
    <property type="project" value="UniProtKB-ARBA"/>
</dbReference>
<proteinExistence type="inferred from homology"/>
<dbReference type="GO" id="GO:0000105">
    <property type="term" value="P:L-histidine biosynthetic process"/>
    <property type="evidence" value="ECO:0007669"/>
    <property type="project" value="UniProtKB-UniRule"/>
</dbReference>
<dbReference type="Proteomes" id="UP000824164">
    <property type="component" value="Unassembled WGS sequence"/>
</dbReference>
<dbReference type="CDD" id="cd00773">
    <property type="entry name" value="HisRS-like_core"/>
    <property type="match status" value="1"/>
</dbReference>
<protein>
    <recommendedName>
        <fullName evidence="4 9">ATP phosphoribosyltransferase regulatory subunit</fullName>
    </recommendedName>
</protein>
<organism evidence="12 13">
    <name type="scientific">Candidatus Onthocola gallistercoris</name>
    <dbReference type="NCBI Taxonomy" id="2840876"/>
    <lineage>
        <taxon>Bacteria</taxon>
        <taxon>Bacillati</taxon>
        <taxon>Bacillota</taxon>
        <taxon>Bacilli</taxon>
        <taxon>Candidatus Onthocola</taxon>
    </lineage>
</organism>
<comment type="subcellular location">
    <subcellularLocation>
        <location evidence="1 9">Cytoplasm</location>
    </subcellularLocation>
</comment>
<feature type="domain" description="Class II Histidinyl-tRNA synthetase (HisRS)-like catalytic core" evidence="11">
    <location>
        <begin position="11"/>
        <end position="311"/>
    </location>
</feature>
<comment type="pathway">
    <text evidence="2 9">Amino-acid biosynthesis; L-histidine biosynthesis; L-histidine from 5-phospho-alpha-D-ribose 1-diphosphate: step 1/9.</text>
</comment>
<evidence type="ECO:0000256" key="5">
    <source>
        <dbReference type="ARBA" id="ARBA00022490"/>
    </source>
</evidence>
<comment type="function">
    <text evidence="8 9">Required for the first step of histidine biosynthesis. May allow the feedback regulation of ATP phosphoribosyltransferase activity by histidine.</text>
</comment>
<evidence type="ECO:0000313" key="13">
    <source>
        <dbReference type="Proteomes" id="UP000824164"/>
    </source>
</evidence>